<protein>
    <submittedName>
        <fullName evidence="1">DNA alkylation repair protein</fullName>
    </submittedName>
</protein>
<dbReference type="InterPro" id="IPR021133">
    <property type="entry name" value="HEAT_type_2"/>
</dbReference>
<comment type="caution">
    <text evidence="1">The sequence shown here is derived from an EMBL/GenBank/DDBJ whole genome shotgun (WGS) entry which is preliminary data.</text>
</comment>
<dbReference type="InterPro" id="IPR016024">
    <property type="entry name" value="ARM-type_fold"/>
</dbReference>
<organism evidence="1 2">
    <name type="scientific">Pedobacter kyonggii</name>
    <dbReference type="NCBI Taxonomy" id="1926871"/>
    <lineage>
        <taxon>Bacteria</taxon>
        <taxon>Pseudomonadati</taxon>
        <taxon>Bacteroidota</taxon>
        <taxon>Sphingobacteriia</taxon>
        <taxon>Sphingobacteriales</taxon>
        <taxon>Sphingobacteriaceae</taxon>
        <taxon>Pedobacter</taxon>
    </lineage>
</organism>
<dbReference type="PROSITE" id="PS50077">
    <property type="entry name" value="HEAT_REPEAT"/>
    <property type="match status" value="1"/>
</dbReference>
<keyword evidence="2" id="KW-1185">Reference proteome</keyword>
<evidence type="ECO:0000313" key="1">
    <source>
        <dbReference type="EMBL" id="TBO44366.1"/>
    </source>
</evidence>
<dbReference type="Proteomes" id="UP000291819">
    <property type="component" value="Unassembled WGS sequence"/>
</dbReference>
<name>A0A4Q9HGJ9_9SPHI</name>
<dbReference type="OrthoDB" id="9797162at2"/>
<proteinExistence type="predicted"/>
<gene>
    <name evidence="1" type="ORF">EYS08_03385</name>
</gene>
<accession>A0A4Q9HGJ9</accession>
<dbReference type="SUPFAM" id="SSF48371">
    <property type="entry name" value="ARM repeat"/>
    <property type="match status" value="1"/>
</dbReference>
<dbReference type="Gene3D" id="1.25.40.290">
    <property type="entry name" value="ARM repeat domains"/>
    <property type="match status" value="1"/>
</dbReference>
<dbReference type="RefSeq" id="WP_131028443.1">
    <property type="nucleotide sequence ID" value="NZ_SIXF01000002.1"/>
</dbReference>
<reference evidence="1 2" key="1">
    <citation type="submission" date="2019-02" db="EMBL/GenBank/DDBJ databases">
        <title>Pedobacter kyonggii whole genome sequence analysis.</title>
        <authorList>
            <person name="Dahal R.H."/>
        </authorList>
    </citation>
    <scope>NUCLEOTIDE SEQUENCE [LARGE SCALE GENOMIC DNA]</scope>
    <source>
        <strain evidence="1 2">K-4-11-1</strain>
    </source>
</reference>
<sequence length="367" mass="41847">MASPLKDLYSPAFYDRLAHALTVTVPGFDKGKFIKNVFTADFGSKELKERMKHTSNVLHDFLPEDYPQTIALIKKTIAQLRLQGIGEDSLTYMFLPDYIETYGIDDFEGSVEALEYVTQFVSCEFAVRPFILKYGNEMILKMQQWSLHESHKVRRLASEGSRPRLPWAMGIPFLKKDPTSILPILENLKKDPSEYVRRSVANSLNDIAKDHPQVVLNVAKNWSGLGAETDAIIKHGSRTLLKQGHVDILKHYGLDDAGILLKDFKILTPQVKIGESLEFSFSILNENPTEQKVRLEYAIYYKKQNGQNTKKVYKISERIYPAGATINIIRKQKFVLITTRKFHLGDHQVSMIINGAEKEISHFELTA</sequence>
<dbReference type="EMBL" id="SIXF01000002">
    <property type="protein sequence ID" value="TBO44366.1"/>
    <property type="molecule type" value="Genomic_DNA"/>
</dbReference>
<evidence type="ECO:0000313" key="2">
    <source>
        <dbReference type="Proteomes" id="UP000291819"/>
    </source>
</evidence>
<dbReference type="AlphaFoldDB" id="A0A4Q9HGJ9"/>